<comment type="caution">
    <text evidence="3">The sequence shown here is derived from an EMBL/GenBank/DDBJ whole genome shotgun (WGS) entry which is preliminary data.</text>
</comment>
<protein>
    <submittedName>
        <fullName evidence="3">Carbon-nitrogen hydrolase family protein</fullName>
    </submittedName>
</protein>
<dbReference type="AlphaFoldDB" id="A0AAW3ZY68"/>
<dbReference type="GO" id="GO:0033388">
    <property type="term" value="P:putrescine biosynthetic process from arginine"/>
    <property type="evidence" value="ECO:0007669"/>
    <property type="project" value="TreeGrafter"/>
</dbReference>
<dbReference type="InterPro" id="IPR050345">
    <property type="entry name" value="Aliph_Amidase/BUP"/>
</dbReference>
<dbReference type="SUPFAM" id="SSF56317">
    <property type="entry name" value="Carbon-nitrogen hydrolase"/>
    <property type="match status" value="1"/>
</dbReference>
<keyword evidence="4" id="KW-1185">Reference proteome</keyword>
<dbReference type="EMBL" id="LIWG01000005">
    <property type="protein sequence ID" value="MBE3608070.1"/>
    <property type="molecule type" value="Genomic_DNA"/>
</dbReference>
<organism evidence="3 4">
    <name type="scientific">Campylobacter californiensis</name>
    <dbReference type="NCBI Taxonomy" id="1032243"/>
    <lineage>
        <taxon>Bacteria</taxon>
        <taxon>Pseudomonadati</taxon>
        <taxon>Campylobacterota</taxon>
        <taxon>Epsilonproteobacteria</taxon>
        <taxon>Campylobacterales</taxon>
        <taxon>Campylobacteraceae</taxon>
        <taxon>Campylobacter</taxon>
    </lineage>
</organism>
<dbReference type="InterPro" id="IPR036526">
    <property type="entry name" value="C-N_Hydrolase_sf"/>
</dbReference>
<dbReference type="RefSeq" id="WP_170016176.1">
    <property type="nucleotide sequence ID" value="NZ_CP012545.1"/>
</dbReference>
<dbReference type="Pfam" id="PF00795">
    <property type="entry name" value="CN_hydrolase"/>
    <property type="match status" value="1"/>
</dbReference>
<dbReference type="CDD" id="cd07197">
    <property type="entry name" value="nitrilase"/>
    <property type="match status" value="1"/>
</dbReference>
<evidence type="ECO:0000259" key="2">
    <source>
        <dbReference type="PROSITE" id="PS50263"/>
    </source>
</evidence>
<name>A0AAW3ZY68_9BACT</name>
<dbReference type="Proteomes" id="UP000650616">
    <property type="component" value="Unassembled WGS sequence"/>
</dbReference>
<dbReference type="PROSITE" id="PS50263">
    <property type="entry name" value="CN_HYDROLASE"/>
    <property type="match status" value="1"/>
</dbReference>
<reference evidence="3 4" key="1">
    <citation type="submission" date="2015-08" db="EMBL/GenBank/DDBJ databases">
        <title>Comparative genomics of the Campylobacter concisus group.</title>
        <authorList>
            <person name="Yee E."/>
            <person name="Chapman M.H."/>
            <person name="Huynh S."/>
            <person name="Bono J.L."/>
            <person name="On S.L."/>
            <person name="St Leger J."/>
            <person name="Foster G."/>
            <person name="Parker C.T."/>
            <person name="Miller W.G."/>
        </authorList>
    </citation>
    <scope>NUCLEOTIDE SEQUENCE [LARGE SCALE GENOMIC DNA]</scope>
    <source>
        <strain evidence="3 4">RM9337</strain>
    </source>
</reference>
<dbReference type="InterPro" id="IPR003010">
    <property type="entry name" value="C-N_Hydrolase"/>
</dbReference>
<accession>A0AAW3ZY68</accession>
<dbReference type="PANTHER" id="PTHR43674">
    <property type="entry name" value="NITRILASE C965.09-RELATED"/>
    <property type="match status" value="1"/>
</dbReference>
<evidence type="ECO:0000313" key="3">
    <source>
        <dbReference type="EMBL" id="MBE3608070.1"/>
    </source>
</evidence>
<gene>
    <name evidence="3" type="ORF">CCAL9337_04920</name>
</gene>
<dbReference type="Gene3D" id="3.60.110.10">
    <property type="entry name" value="Carbon-nitrogen hydrolase"/>
    <property type="match status" value="1"/>
</dbReference>
<dbReference type="PANTHER" id="PTHR43674:SF2">
    <property type="entry name" value="BETA-UREIDOPROPIONASE"/>
    <property type="match status" value="1"/>
</dbReference>
<evidence type="ECO:0000313" key="4">
    <source>
        <dbReference type="Proteomes" id="UP000650616"/>
    </source>
</evidence>
<proteinExistence type="predicted"/>
<dbReference type="GO" id="GO:0050126">
    <property type="term" value="F:N-carbamoylputrescine amidase activity"/>
    <property type="evidence" value="ECO:0007669"/>
    <property type="project" value="TreeGrafter"/>
</dbReference>
<keyword evidence="1 3" id="KW-0378">Hydrolase</keyword>
<evidence type="ECO:0000256" key="1">
    <source>
        <dbReference type="ARBA" id="ARBA00022801"/>
    </source>
</evidence>
<sequence length="268" mass="30876">MSKIAILQLPTLPLSEARLDYYLKICKDREAHLVLLGEYVLNSFFKELESMPKHIIKQQSEEKKRTLCELSKRYELNIIAPIVMSENEGFVKGVAKFSNGQFKFIKQQILMPYTHWNEAKFYANKINDELSFLTFKYENLKIGVAFGYEAHFDAVFTNLMRKKIDVLLMPTASTFDSNSRWQELLKLRALMNGIFIIRANRIGLYKTKGVKNDEAWKFYGDSLVVSPFGEIADRLGVDEGVLIANIDKKEIATARSTWCFNAIASKFL</sequence>
<feature type="domain" description="CN hydrolase" evidence="2">
    <location>
        <begin position="2"/>
        <end position="248"/>
    </location>
</feature>